<keyword evidence="1" id="KW-0596">Phosphopantetheine</keyword>
<dbReference type="Gene3D" id="3.40.50.12780">
    <property type="entry name" value="N-terminal domain of ligase-like"/>
    <property type="match status" value="1"/>
</dbReference>
<evidence type="ECO:0000313" key="4">
    <source>
        <dbReference type="Proteomes" id="UP000664203"/>
    </source>
</evidence>
<keyword evidence="2" id="KW-0597">Phosphoprotein</keyword>
<dbReference type="EMBL" id="CAJPDR010000536">
    <property type="protein sequence ID" value="CAF9939074.1"/>
    <property type="molecule type" value="Genomic_DNA"/>
</dbReference>
<dbReference type="PANTHER" id="PTHR43439:SF2">
    <property type="entry name" value="ENZYME, PUTATIVE (JCVI)-RELATED"/>
    <property type="match status" value="1"/>
</dbReference>
<dbReference type="AlphaFoldDB" id="A0A8H3J1U1"/>
<organism evidence="3 4">
    <name type="scientific">Alectoria fallacina</name>
    <dbReference type="NCBI Taxonomy" id="1903189"/>
    <lineage>
        <taxon>Eukaryota</taxon>
        <taxon>Fungi</taxon>
        <taxon>Dikarya</taxon>
        <taxon>Ascomycota</taxon>
        <taxon>Pezizomycotina</taxon>
        <taxon>Lecanoromycetes</taxon>
        <taxon>OSLEUM clade</taxon>
        <taxon>Lecanoromycetidae</taxon>
        <taxon>Lecanorales</taxon>
        <taxon>Lecanorineae</taxon>
        <taxon>Parmeliaceae</taxon>
        <taxon>Alectoria</taxon>
    </lineage>
</organism>
<reference evidence="3" key="1">
    <citation type="submission" date="2021-03" db="EMBL/GenBank/DDBJ databases">
        <authorList>
            <person name="Tagirdzhanova G."/>
        </authorList>
    </citation>
    <scope>NUCLEOTIDE SEQUENCE</scope>
</reference>
<dbReference type="OrthoDB" id="429813at2759"/>
<protein>
    <submittedName>
        <fullName evidence="3">Uncharacterized protein</fullName>
    </submittedName>
</protein>
<sequence>MRKRPLGGPYGERLLPQVIDVYAKSDPERIYALVPHSAQVTQGFRKITMKGLASAVHCLVDRRRDWTFWQFRDIGFYGCYGHSLQYFLLRCHQVWLQVLGSVGKEFCIRECFSLEGVQTYQGFCNGVYGRKDSGLGEEHTRFAKFHPSSLDDLLTGSSEHYPYDKLHAEDVKDPVPIPHTSGSTGAPKPIILPNGAFSVIDNQRRLSKLEGRKNMDYSLFDLQGQWSLTHYRAFMLMESLP</sequence>
<dbReference type="PANTHER" id="PTHR43439">
    <property type="entry name" value="PHENYLACETATE-COENZYME A LIGASE"/>
    <property type="match status" value="1"/>
</dbReference>
<evidence type="ECO:0000313" key="3">
    <source>
        <dbReference type="EMBL" id="CAF9939074.1"/>
    </source>
</evidence>
<evidence type="ECO:0000256" key="2">
    <source>
        <dbReference type="ARBA" id="ARBA00022553"/>
    </source>
</evidence>
<dbReference type="Proteomes" id="UP000664203">
    <property type="component" value="Unassembled WGS sequence"/>
</dbReference>
<proteinExistence type="predicted"/>
<dbReference type="PROSITE" id="PS00455">
    <property type="entry name" value="AMP_BINDING"/>
    <property type="match status" value="1"/>
</dbReference>
<gene>
    <name evidence="3" type="ORF">ALECFALPRED_007972</name>
</gene>
<name>A0A8H3J1U1_9LECA</name>
<evidence type="ECO:0000256" key="1">
    <source>
        <dbReference type="ARBA" id="ARBA00022450"/>
    </source>
</evidence>
<accession>A0A8H3J1U1</accession>
<keyword evidence="4" id="KW-1185">Reference proteome</keyword>
<dbReference type="InterPro" id="IPR020845">
    <property type="entry name" value="AMP-binding_CS"/>
</dbReference>
<comment type="caution">
    <text evidence="3">The sequence shown here is derived from an EMBL/GenBank/DDBJ whole genome shotgun (WGS) entry which is preliminary data.</text>
</comment>
<dbReference type="InterPro" id="IPR051414">
    <property type="entry name" value="Adenylate-forming_Reductase"/>
</dbReference>
<dbReference type="InterPro" id="IPR042099">
    <property type="entry name" value="ANL_N_sf"/>
</dbReference>
<dbReference type="SUPFAM" id="SSF56801">
    <property type="entry name" value="Acetyl-CoA synthetase-like"/>
    <property type="match status" value="1"/>
</dbReference>